<feature type="compositionally biased region" description="Polar residues" evidence="1">
    <location>
        <begin position="39"/>
        <end position="62"/>
    </location>
</feature>
<feature type="compositionally biased region" description="Polar residues" evidence="1">
    <location>
        <begin position="108"/>
        <end position="124"/>
    </location>
</feature>
<proteinExistence type="predicted"/>
<keyword evidence="3" id="KW-1185">Reference proteome</keyword>
<gene>
    <name evidence="2" type="ORF">V6N12_038494</name>
</gene>
<accession>A0ABR2BHN9</accession>
<feature type="region of interest" description="Disordered" evidence="1">
    <location>
        <begin position="90"/>
        <end position="136"/>
    </location>
</feature>
<sequence>MEETKVFQTSLTNFLCFQYLKAATFFTAQPNMTHQVNLSAATQPKSTAKPSNETGNTKQVHFSSDDENDIFDSQTPMEHHVQPIAIDIEKSSHAQKRKAPALLKERLSQLNIHHQRSLPPTSTLPDAEGKLWQAES</sequence>
<organism evidence="2 3">
    <name type="scientific">Hibiscus sabdariffa</name>
    <name type="common">roselle</name>
    <dbReference type="NCBI Taxonomy" id="183260"/>
    <lineage>
        <taxon>Eukaryota</taxon>
        <taxon>Viridiplantae</taxon>
        <taxon>Streptophyta</taxon>
        <taxon>Embryophyta</taxon>
        <taxon>Tracheophyta</taxon>
        <taxon>Spermatophyta</taxon>
        <taxon>Magnoliopsida</taxon>
        <taxon>eudicotyledons</taxon>
        <taxon>Gunneridae</taxon>
        <taxon>Pentapetalae</taxon>
        <taxon>rosids</taxon>
        <taxon>malvids</taxon>
        <taxon>Malvales</taxon>
        <taxon>Malvaceae</taxon>
        <taxon>Malvoideae</taxon>
        <taxon>Hibiscus</taxon>
    </lineage>
</organism>
<dbReference type="EMBL" id="JBBPBM010000115">
    <property type="protein sequence ID" value="KAK8506675.1"/>
    <property type="molecule type" value="Genomic_DNA"/>
</dbReference>
<protein>
    <submittedName>
        <fullName evidence="2">Uncharacterized protein</fullName>
    </submittedName>
</protein>
<dbReference type="Proteomes" id="UP001472677">
    <property type="component" value="Unassembled WGS sequence"/>
</dbReference>
<name>A0ABR2BHN9_9ROSI</name>
<evidence type="ECO:0000313" key="2">
    <source>
        <dbReference type="EMBL" id="KAK8506675.1"/>
    </source>
</evidence>
<evidence type="ECO:0000256" key="1">
    <source>
        <dbReference type="SAM" id="MobiDB-lite"/>
    </source>
</evidence>
<reference evidence="2 3" key="1">
    <citation type="journal article" date="2024" name="G3 (Bethesda)">
        <title>Genome assembly of Hibiscus sabdariffa L. provides insights into metabolisms of medicinal natural products.</title>
        <authorList>
            <person name="Kim T."/>
        </authorList>
    </citation>
    <scope>NUCLEOTIDE SEQUENCE [LARGE SCALE GENOMIC DNA]</scope>
    <source>
        <strain evidence="2">TK-2024</strain>
        <tissue evidence="2">Old leaves</tissue>
    </source>
</reference>
<comment type="caution">
    <text evidence="2">The sequence shown here is derived from an EMBL/GenBank/DDBJ whole genome shotgun (WGS) entry which is preliminary data.</text>
</comment>
<feature type="region of interest" description="Disordered" evidence="1">
    <location>
        <begin position="39"/>
        <end position="73"/>
    </location>
</feature>
<evidence type="ECO:0000313" key="3">
    <source>
        <dbReference type="Proteomes" id="UP001472677"/>
    </source>
</evidence>